<evidence type="ECO:0000256" key="2">
    <source>
        <dbReference type="ARBA" id="ARBA00023157"/>
    </source>
</evidence>
<dbReference type="Pfam" id="PF01190">
    <property type="entry name" value="Pollen_Ole_e_1"/>
    <property type="match status" value="1"/>
</dbReference>
<sequence>MCHRSDKLSCMEVGESEIVRSQIQNAWYRSQIEPLANTYMSNENIVIQGRAYCDTCRAGFETTATTYVEGAKVKLVCTNFTSGELTYTSEATTDSTGTYQISVEHDHQEENCDIRLLKSSQSDCSEINEGRNRAPIVVTHNVGITSNVRYANSLGFLKEKPLSNCGQILMQYALGTED</sequence>
<reference evidence="3 4" key="1">
    <citation type="submission" date="2020-08" db="EMBL/GenBank/DDBJ databases">
        <title>Plant Genome Project.</title>
        <authorList>
            <person name="Zhang R.-G."/>
        </authorList>
    </citation>
    <scope>NUCLEOTIDE SEQUENCE [LARGE SCALE GENOMIC DNA]</scope>
    <source>
        <tissue evidence="3">Rhizome</tissue>
    </source>
</reference>
<proteinExistence type="inferred from homology"/>
<evidence type="ECO:0000256" key="1">
    <source>
        <dbReference type="ARBA" id="ARBA00010049"/>
    </source>
</evidence>
<keyword evidence="4" id="KW-1185">Reference proteome</keyword>
<comment type="similarity">
    <text evidence="1">Belongs to the Ole e I family.</text>
</comment>
<evidence type="ECO:0008006" key="5">
    <source>
        <dbReference type="Google" id="ProtNLM"/>
    </source>
</evidence>
<evidence type="ECO:0000313" key="3">
    <source>
        <dbReference type="EMBL" id="KAG6479287.1"/>
    </source>
</evidence>
<accession>A0A8J5F0T0</accession>
<dbReference type="AlphaFoldDB" id="A0A8J5F0T0"/>
<evidence type="ECO:0000313" key="4">
    <source>
        <dbReference type="Proteomes" id="UP000734854"/>
    </source>
</evidence>
<dbReference type="EMBL" id="JACMSC010000017">
    <property type="protein sequence ID" value="KAG6479287.1"/>
    <property type="molecule type" value="Genomic_DNA"/>
</dbReference>
<keyword evidence="2" id="KW-1015">Disulfide bond</keyword>
<gene>
    <name evidence="3" type="ORF">ZIOFF_062750</name>
</gene>
<comment type="caution">
    <text evidence="3">The sequence shown here is derived from an EMBL/GenBank/DDBJ whole genome shotgun (WGS) entry which is preliminary data.</text>
</comment>
<organism evidence="3 4">
    <name type="scientific">Zingiber officinale</name>
    <name type="common">Ginger</name>
    <name type="synonym">Amomum zingiber</name>
    <dbReference type="NCBI Taxonomy" id="94328"/>
    <lineage>
        <taxon>Eukaryota</taxon>
        <taxon>Viridiplantae</taxon>
        <taxon>Streptophyta</taxon>
        <taxon>Embryophyta</taxon>
        <taxon>Tracheophyta</taxon>
        <taxon>Spermatophyta</taxon>
        <taxon>Magnoliopsida</taxon>
        <taxon>Liliopsida</taxon>
        <taxon>Zingiberales</taxon>
        <taxon>Zingiberaceae</taxon>
        <taxon>Zingiber</taxon>
    </lineage>
</organism>
<dbReference type="InterPro" id="IPR006041">
    <property type="entry name" value="Pollen_Ole_e1_allergen"/>
</dbReference>
<dbReference type="Proteomes" id="UP000734854">
    <property type="component" value="Unassembled WGS sequence"/>
</dbReference>
<name>A0A8J5F0T0_ZINOF</name>
<protein>
    <recommendedName>
        <fullName evidence="5">Pollen Ole e 1 allergen and extensin family protein</fullName>
    </recommendedName>
</protein>
<dbReference type="PANTHER" id="PTHR31614:SF28">
    <property type="entry name" value="OS05G0220300 PROTEIN"/>
    <property type="match status" value="1"/>
</dbReference>
<dbReference type="PANTHER" id="PTHR31614">
    <property type="entry name" value="PROTEIN DOWNSTREAM OF FLC-RELATED"/>
    <property type="match status" value="1"/>
</dbReference>